<dbReference type="EMBL" id="MCFG01000324">
    <property type="protein sequence ID" value="ORX76003.1"/>
    <property type="molecule type" value="Genomic_DNA"/>
</dbReference>
<reference evidence="1 2" key="1">
    <citation type="submission" date="2016-08" db="EMBL/GenBank/DDBJ databases">
        <title>A Parts List for Fungal Cellulosomes Revealed by Comparative Genomics.</title>
        <authorList>
            <consortium name="DOE Joint Genome Institute"/>
            <person name="Haitjema C.H."/>
            <person name="Gilmore S.P."/>
            <person name="Henske J.K."/>
            <person name="Solomon K.V."/>
            <person name="De Groot R."/>
            <person name="Kuo A."/>
            <person name="Mondo S.J."/>
            <person name="Salamov A.A."/>
            <person name="Labutti K."/>
            <person name="Zhao Z."/>
            <person name="Chiniquy J."/>
            <person name="Barry K."/>
            <person name="Brewer H.M."/>
            <person name="Purvine S.O."/>
            <person name="Wright A.T."/>
            <person name="Boxma B."/>
            <person name="Van Alen T."/>
            <person name="Hackstein J.H."/>
            <person name="Baker S.E."/>
            <person name="Grigoriev I.V."/>
            <person name="O'Malley M.A."/>
        </authorList>
    </citation>
    <scope>NUCLEOTIDE SEQUENCE [LARGE SCALE GENOMIC DNA]</scope>
    <source>
        <strain evidence="1 2">S4</strain>
    </source>
</reference>
<keyword evidence="2" id="KW-1185">Reference proteome</keyword>
<sequence>MLTEFDITSIREAPICKHCFLDLDIENETEDDIDRPSSPNYAINIQSIENLIHKTCLDNLGNEKTTTTTTTSSSSTTHAHLCPNHTIFKNNKNPNLISHHGLLKRDDTLLNWASYNCTKCKQPIAAYFYFYSLNNENDHAKYIHYSHSMENIEEEYRNIWLVACQMIEYFKQKGYTTHLIVPSKNTTSLLYLMNASERIGQYEMTIDPVIYDE</sequence>
<name>A0A1Y1WR36_9FUNG</name>
<accession>A0A1Y1WR36</accession>
<proteinExistence type="predicted"/>
<organism evidence="1 2">
    <name type="scientific">Anaeromyces robustus</name>
    <dbReference type="NCBI Taxonomy" id="1754192"/>
    <lineage>
        <taxon>Eukaryota</taxon>
        <taxon>Fungi</taxon>
        <taxon>Fungi incertae sedis</taxon>
        <taxon>Chytridiomycota</taxon>
        <taxon>Chytridiomycota incertae sedis</taxon>
        <taxon>Neocallimastigomycetes</taxon>
        <taxon>Neocallimastigales</taxon>
        <taxon>Neocallimastigaceae</taxon>
        <taxon>Anaeromyces</taxon>
    </lineage>
</organism>
<protein>
    <submittedName>
        <fullName evidence="1">Uncharacterized protein</fullName>
    </submittedName>
</protein>
<dbReference type="OrthoDB" id="10333144at2759"/>
<dbReference type="Proteomes" id="UP000193944">
    <property type="component" value="Unassembled WGS sequence"/>
</dbReference>
<reference evidence="1 2" key="2">
    <citation type="submission" date="2016-08" db="EMBL/GenBank/DDBJ databases">
        <title>Pervasive Adenine N6-methylation of Active Genes in Fungi.</title>
        <authorList>
            <consortium name="DOE Joint Genome Institute"/>
            <person name="Mondo S.J."/>
            <person name="Dannebaum R.O."/>
            <person name="Kuo R.C."/>
            <person name="Labutti K."/>
            <person name="Haridas S."/>
            <person name="Kuo A."/>
            <person name="Salamov A."/>
            <person name="Ahrendt S.R."/>
            <person name="Lipzen A."/>
            <person name="Sullivan W."/>
            <person name="Andreopoulos W.B."/>
            <person name="Clum A."/>
            <person name="Lindquist E."/>
            <person name="Daum C."/>
            <person name="Ramamoorthy G.K."/>
            <person name="Gryganskyi A."/>
            <person name="Culley D."/>
            <person name="Magnuson J.K."/>
            <person name="James T.Y."/>
            <person name="O'Malley M.A."/>
            <person name="Stajich J.E."/>
            <person name="Spatafora J.W."/>
            <person name="Visel A."/>
            <person name="Grigoriev I.V."/>
        </authorList>
    </citation>
    <scope>NUCLEOTIDE SEQUENCE [LARGE SCALE GENOMIC DNA]</scope>
    <source>
        <strain evidence="1 2">S4</strain>
    </source>
</reference>
<dbReference type="AlphaFoldDB" id="A0A1Y1WR36"/>
<gene>
    <name evidence="1" type="ORF">BCR32DRAFT_284656</name>
</gene>
<comment type="caution">
    <text evidence="1">The sequence shown here is derived from an EMBL/GenBank/DDBJ whole genome shotgun (WGS) entry which is preliminary data.</text>
</comment>
<evidence type="ECO:0000313" key="2">
    <source>
        <dbReference type="Proteomes" id="UP000193944"/>
    </source>
</evidence>
<evidence type="ECO:0000313" key="1">
    <source>
        <dbReference type="EMBL" id="ORX76003.1"/>
    </source>
</evidence>